<proteinExistence type="predicted"/>
<gene>
    <name evidence="1" type="ORF">M407DRAFT_137327</name>
</gene>
<organism evidence="1 2">
    <name type="scientific">Tulasnella calospora MUT 4182</name>
    <dbReference type="NCBI Taxonomy" id="1051891"/>
    <lineage>
        <taxon>Eukaryota</taxon>
        <taxon>Fungi</taxon>
        <taxon>Dikarya</taxon>
        <taxon>Basidiomycota</taxon>
        <taxon>Agaricomycotina</taxon>
        <taxon>Agaricomycetes</taxon>
        <taxon>Cantharellales</taxon>
        <taxon>Tulasnellaceae</taxon>
        <taxon>Tulasnella</taxon>
    </lineage>
</organism>
<name>A0A0C3LG50_9AGAM</name>
<reference evidence="1 2" key="1">
    <citation type="submission" date="2014-04" db="EMBL/GenBank/DDBJ databases">
        <authorList>
            <consortium name="DOE Joint Genome Institute"/>
            <person name="Kuo A."/>
            <person name="Girlanda M."/>
            <person name="Perotto S."/>
            <person name="Kohler A."/>
            <person name="Nagy L.G."/>
            <person name="Floudas D."/>
            <person name="Copeland A."/>
            <person name="Barry K.W."/>
            <person name="Cichocki N."/>
            <person name="Veneault-Fourrey C."/>
            <person name="LaButti K."/>
            <person name="Lindquist E.A."/>
            <person name="Lipzen A."/>
            <person name="Lundell T."/>
            <person name="Morin E."/>
            <person name="Murat C."/>
            <person name="Sun H."/>
            <person name="Tunlid A."/>
            <person name="Henrissat B."/>
            <person name="Grigoriev I.V."/>
            <person name="Hibbett D.S."/>
            <person name="Martin F."/>
            <person name="Nordberg H.P."/>
            <person name="Cantor M.N."/>
            <person name="Hua S.X."/>
        </authorList>
    </citation>
    <scope>NUCLEOTIDE SEQUENCE [LARGE SCALE GENOMIC DNA]</scope>
    <source>
        <strain evidence="1 2">MUT 4182</strain>
    </source>
</reference>
<keyword evidence="2" id="KW-1185">Reference proteome</keyword>
<evidence type="ECO:0000313" key="1">
    <source>
        <dbReference type="EMBL" id="KIO20412.1"/>
    </source>
</evidence>
<dbReference type="Proteomes" id="UP000054248">
    <property type="component" value="Unassembled WGS sequence"/>
</dbReference>
<protein>
    <submittedName>
        <fullName evidence="1">Uncharacterized protein</fullName>
    </submittedName>
</protein>
<evidence type="ECO:0000313" key="2">
    <source>
        <dbReference type="Proteomes" id="UP000054248"/>
    </source>
</evidence>
<reference evidence="2" key="2">
    <citation type="submission" date="2015-01" db="EMBL/GenBank/DDBJ databases">
        <title>Evolutionary Origins and Diversification of the Mycorrhizal Mutualists.</title>
        <authorList>
            <consortium name="DOE Joint Genome Institute"/>
            <consortium name="Mycorrhizal Genomics Consortium"/>
            <person name="Kohler A."/>
            <person name="Kuo A."/>
            <person name="Nagy L.G."/>
            <person name="Floudas D."/>
            <person name="Copeland A."/>
            <person name="Barry K.W."/>
            <person name="Cichocki N."/>
            <person name="Veneault-Fourrey C."/>
            <person name="LaButti K."/>
            <person name="Lindquist E.A."/>
            <person name="Lipzen A."/>
            <person name="Lundell T."/>
            <person name="Morin E."/>
            <person name="Murat C."/>
            <person name="Riley R."/>
            <person name="Ohm R."/>
            <person name="Sun H."/>
            <person name="Tunlid A."/>
            <person name="Henrissat B."/>
            <person name="Grigoriev I.V."/>
            <person name="Hibbett D.S."/>
            <person name="Martin F."/>
        </authorList>
    </citation>
    <scope>NUCLEOTIDE SEQUENCE [LARGE SCALE GENOMIC DNA]</scope>
    <source>
        <strain evidence="2">MUT 4182</strain>
    </source>
</reference>
<accession>A0A0C3LG50</accession>
<dbReference type="EMBL" id="KN823175">
    <property type="protein sequence ID" value="KIO20412.1"/>
    <property type="molecule type" value="Genomic_DNA"/>
</dbReference>
<dbReference type="AlphaFoldDB" id="A0A0C3LG50"/>
<sequence length="242" mass="28141">MRMHSTCCIDMEHSFFFFLISVNKKNVTLGTHRWNILRLAKILKYHYYPEPPWLGHVGAPVQLQSWLPRSSRTFNLGSSSPSATLLHDIQPRLRDLFSSPNSHIERSVIPSRKLSSSRKFSQPCGFHYDHRYDLIRFLFCFASVSGTDSFFTRLFSPLPSHRCTVTLCHLQICTLCFPHLYSFSFCLYNTTFGKLFNPEHEVRRIFRASISQGPLQKCVWHGRRSPNVCQFVFANALLGWCK</sequence>
<dbReference type="HOGENOM" id="CLU_1147904_0_0_1"/>